<dbReference type="InterPro" id="IPR036968">
    <property type="entry name" value="Enolpyruvate_Tfrase_sf"/>
</dbReference>
<evidence type="ECO:0000313" key="12">
    <source>
        <dbReference type="Proteomes" id="UP000284416"/>
    </source>
</evidence>
<evidence type="ECO:0000256" key="6">
    <source>
        <dbReference type="ARBA" id="ARBA00022679"/>
    </source>
</evidence>
<dbReference type="FunFam" id="3.65.10.10:FF:000006">
    <property type="entry name" value="3-phosphoshikimate 1-carboxyvinyltransferase"/>
    <property type="match status" value="1"/>
</dbReference>
<feature type="binding site" evidence="9">
    <location>
        <position position="23"/>
    </location>
    <ligand>
        <name>3-phosphoshikimate</name>
        <dbReference type="ChEBI" id="CHEBI:145989"/>
    </ligand>
</feature>
<dbReference type="PIRSF" id="PIRSF000505">
    <property type="entry name" value="EPSPS"/>
    <property type="match status" value="1"/>
</dbReference>
<dbReference type="Proteomes" id="UP000284416">
    <property type="component" value="Unassembled WGS sequence"/>
</dbReference>
<dbReference type="PROSITE" id="PS00885">
    <property type="entry name" value="EPSP_SYNTHASE_2"/>
    <property type="match status" value="1"/>
</dbReference>
<dbReference type="GO" id="GO:0003866">
    <property type="term" value="F:3-phosphoshikimate 1-carboxyvinyltransferase activity"/>
    <property type="evidence" value="ECO:0007669"/>
    <property type="project" value="UniProtKB-UniRule"/>
</dbReference>
<dbReference type="EMBL" id="QWEG01000005">
    <property type="protein sequence ID" value="RHW41253.1"/>
    <property type="molecule type" value="Genomic_DNA"/>
</dbReference>
<dbReference type="OrthoDB" id="9809920at2"/>
<feature type="binding site" evidence="9">
    <location>
        <position position="123"/>
    </location>
    <ligand>
        <name>phosphoenolpyruvate</name>
        <dbReference type="ChEBI" id="CHEBI:58702"/>
    </ligand>
</feature>
<dbReference type="EC" id="2.5.1.19" evidence="9"/>
<dbReference type="HAMAP" id="MF_00210">
    <property type="entry name" value="EPSP_synth"/>
    <property type="match status" value="1"/>
</dbReference>
<feature type="active site" description="Proton acceptor" evidence="9">
    <location>
        <position position="315"/>
    </location>
</feature>
<keyword evidence="6 9" id="KW-0808">Transferase</keyword>
<feature type="binding site" evidence="9">
    <location>
        <position position="342"/>
    </location>
    <ligand>
        <name>3-phosphoshikimate</name>
        <dbReference type="ChEBI" id="CHEBI:145989"/>
    </ligand>
</feature>
<evidence type="ECO:0000256" key="7">
    <source>
        <dbReference type="ARBA" id="ARBA00023141"/>
    </source>
</evidence>
<dbReference type="PROSITE" id="PS00104">
    <property type="entry name" value="EPSP_SYNTHASE_1"/>
    <property type="match status" value="1"/>
</dbReference>
<dbReference type="FunFam" id="3.65.10.10:FF:000005">
    <property type="entry name" value="3-phosphoshikimate 1-carboxyvinyltransferase"/>
    <property type="match status" value="1"/>
</dbReference>
<dbReference type="PANTHER" id="PTHR21090:SF5">
    <property type="entry name" value="PENTAFUNCTIONAL AROM POLYPEPTIDE"/>
    <property type="match status" value="1"/>
</dbReference>
<feature type="binding site" evidence="9">
    <location>
        <position position="23"/>
    </location>
    <ligand>
        <name>phosphoenolpyruvate</name>
        <dbReference type="ChEBI" id="CHEBI:58702"/>
    </ligand>
</feature>
<evidence type="ECO:0000256" key="8">
    <source>
        <dbReference type="ARBA" id="ARBA00044633"/>
    </source>
</evidence>
<feature type="binding site" evidence="9">
    <location>
        <position position="24"/>
    </location>
    <ligand>
        <name>3-phosphoshikimate</name>
        <dbReference type="ChEBI" id="CHEBI:145989"/>
    </ligand>
</feature>
<dbReference type="SUPFAM" id="SSF55205">
    <property type="entry name" value="EPT/RTPC-like"/>
    <property type="match status" value="1"/>
</dbReference>
<feature type="domain" description="Enolpyruvate transferase" evidence="10">
    <location>
        <begin position="12"/>
        <end position="423"/>
    </location>
</feature>
<dbReference type="UniPathway" id="UPA00053">
    <property type="reaction ID" value="UER00089"/>
</dbReference>
<keyword evidence="7 9" id="KW-0057">Aromatic amino acid biosynthesis</keyword>
<sequence>MEPILLEPAAKGLYGELKVPGDKSISHRAVMFGAISSGITTAKNFLPGEDCLNTVSCFRKLGVDIETSGTEVRINGKGLDGLKEFEGLLDVGNSGTTIRLMMGLLSGRPFTSHITGDESIAKRPMNRVTSPLLEMGAKIEGRENGKYAPITISGGRLNALTYSMPVASAQVKSAVLLAGLQAEGETVIKELAPTRDHTERMIRLFGGNVTTSGKNISIKGGQQLKAADIEVPGDISSAAFFLAAGSIVPGSEILLRNVGLNWTRSGIFDVMEKMGANLSIDRKEESFEPVGDIRINYSKLKGTTIEGGLIPRLIDELPIIALLGTQAEGETIIRDAAELRVKETDRIETVAAELRKLGAQIETTDDGMVITGGTNLHGGTVSSHGDHRIGMMLAIASLICKKEVTLEDPASIAISYPNFFTHLAKLR</sequence>
<reference evidence="11 12" key="1">
    <citation type="journal article" date="2017" name="Int. J. Syst. Evol. Microbiol.">
        <title>Bacillus notoginsengisoli sp. nov., a novel bacterium isolated from the rhizosphere of Panax notoginseng.</title>
        <authorList>
            <person name="Zhang M.Y."/>
            <person name="Cheng J."/>
            <person name="Cai Y."/>
            <person name="Zhang T.Y."/>
            <person name="Wu Y.Y."/>
            <person name="Manikprabhu D."/>
            <person name="Li W.J."/>
            <person name="Zhang Y.X."/>
        </authorList>
    </citation>
    <scope>NUCLEOTIDE SEQUENCE [LARGE SCALE GENOMIC DNA]</scope>
    <source>
        <strain evidence="11 12">JCM 30743</strain>
    </source>
</reference>
<comment type="similarity">
    <text evidence="3 9">Belongs to the EPSP synthase family.</text>
</comment>
<keyword evidence="12" id="KW-1185">Reference proteome</keyword>
<name>A0A417YVC0_9BACI</name>
<evidence type="ECO:0000313" key="11">
    <source>
        <dbReference type="EMBL" id="RHW41253.1"/>
    </source>
</evidence>
<dbReference type="GO" id="GO:0008652">
    <property type="term" value="P:amino acid biosynthetic process"/>
    <property type="evidence" value="ECO:0007669"/>
    <property type="project" value="UniProtKB-KW"/>
</dbReference>
<accession>A0A417YVC0</accession>
<comment type="subcellular location">
    <subcellularLocation>
        <location evidence="9">Cytoplasm</location>
    </subcellularLocation>
</comment>
<comment type="caution">
    <text evidence="11">The sequence shown here is derived from an EMBL/GenBank/DDBJ whole genome shotgun (WGS) entry which is preliminary data.</text>
</comment>
<keyword evidence="4 9" id="KW-0963">Cytoplasm</keyword>
<dbReference type="PANTHER" id="PTHR21090">
    <property type="entry name" value="AROM/DEHYDROQUINATE SYNTHASE"/>
    <property type="match status" value="1"/>
</dbReference>
<gene>
    <name evidence="9 11" type="primary">aroA</name>
    <name evidence="11" type="ORF">D1B31_09995</name>
</gene>
<dbReference type="InterPro" id="IPR001986">
    <property type="entry name" value="Enolpyruvate_Tfrase_dom"/>
</dbReference>
<feature type="binding site" evidence="9">
    <location>
        <position position="95"/>
    </location>
    <ligand>
        <name>phosphoenolpyruvate</name>
        <dbReference type="ChEBI" id="CHEBI:58702"/>
    </ligand>
</feature>
<feature type="binding site" evidence="9">
    <location>
        <position position="168"/>
    </location>
    <ligand>
        <name>3-phosphoshikimate</name>
        <dbReference type="ChEBI" id="CHEBI:145989"/>
    </ligand>
</feature>
<dbReference type="GO" id="GO:0009423">
    <property type="term" value="P:chorismate biosynthetic process"/>
    <property type="evidence" value="ECO:0007669"/>
    <property type="project" value="UniProtKB-UniRule"/>
</dbReference>
<dbReference type="InterPro" id="IPR006264">
    <property type="entry name" value="EPSP_synthase"/>
</dbReference>
<evidence type="ECO:0000256" key="1">
    <source>
        <dbReference type="ARBA" id="ARBA00002174"/>
    </source>
</evidence>
<evidence type="ECO:0000256" key="2">
    <source>
        <dbReference type="ARBA" id="ARBA00004811"/>
    </source>
</evidence>
<evidence type="ECO:0000256" key="9">
    <source>
        <dbReference type="HAMAP-Rule" id="MF_00210"/>
    </source>
</evidence>
<feature type="binding site" evidence="9">
    <location>
        <position position="315"/>
    </location>
    <ligand>
        <name>3-phosphoshikimate</name>
        <dbReference type="ChEBI" id="CHEBI:145989"/>
    </ligand>
</feature>
<dbReference type="Pfam" id="PF00275">
    <property type="entry name" value="EPSP_synthase"/>
    <property type="match status" value="1"/>
</dbReference>
<protein>
    <recommendedName>
        <fullName evidence="9">3-phosphoshikimate 1-carboxyvinyltransferase</fullName>
        <ecNumber evidence="9">2.5.1.19</ecNumber>
    </recommendedName>
    <alternativeName>
        <fullName evidence="9">5-enolpyruvylshikimate-3-phosphate synthase</fullName>
        <shortName evidence="9">EPSP synthase</shortName>
        <shortName evidence="9">EPSPS</shortName>
    </alternativeName>
</protein>
<dbReference type="InterPro" id="IPR013792">
    <property type="entry name" value="RNA3'P_cycl/enolpyr_Trfase_a/b"/>
</dbReference>
<organism evidence="11 12">
    <name type="scientific">Neobacillus notoginsengisoli</name>
    <dbReference type="NCBI Taxonomy" id="1578198"/>
    <lineage>
        <taxon>Bacteria</taxon>
        <taxon>Bacillati</taxon>
        <taxon>Bacillota</taxon>
        <taxon>Bacilli</taxon>
        <taxon>Bacillales</taxon>
        <taxon>Bacillaceae</taxon>
        <taxon>Neobacillus</taxon>
    </lineage>
</organism>
<proteinExistence type="inferred from homology"/>
<feature type="binding site" evidence="9">
    <location>
        <position position="28"/>
    </location>
    <ligand>
        <name>3-phosphoshikimate</name>
        <dbReference type="ChEBI" id="CHEBI:145989"/>
    </ligand>
</feature>
<comment type="caution">
    <text evidence="9">Lacks conserved residue(s) required for the propagation of feature annotation.</text>
</comment>
<comment type="pathway">
    <text evidence="2 9">Metabolic intermediate biosynthesis; chorismate biosynthesis; chorismate from D-erythrose 4-phosphate and phosphoenolpyruvate: step 6/7.</text>
</comment>
<comment type="catalytic activity">
    <reaction evidence="8">
        <text>3-phosphoshikimate + phosphoenolpyruvate = 5-O-(1-carboxyvinyl)-3-phosphoshikimate + phosphate</text>
        <dbReference type="Rhea" id="RHEA:21256"/>
        <dbReference type="ChEBI" id="CHEBI:43474"/>
        <dbReference type="ChEBI" id="CHEBI:57701"/>
        <dbReference type="ChEBI" id="CHEBI:58702"/>
        <dbReference type="ChEBI" id="CHEBI:145989"/>
        <dbReference type="EC" id="2.5.1.19"/>
    </reaction>
    <physiologicalReaction direction="left-to-right" evidence="8">
        <dbReference type="Rhea" id="RHEA:21257"/>
    </physiologicalReaction>
</comment>
<dbReference type="CDD" id="cd01556">
    <property type="entry name" value="EPSP_synthase"/>
    <property type="match status" value="1"/>
</dbReference>
<dbReference type="RefSeq" id="WP_118920627.1">
    <property type="nucleotide sequence ID" value="NZ_QWEG01000005.1"/>
</dbReference>
<feature type="binding site" evidence="9">
    <location>
        <position position="388"/>
    </location>
    <ligand>
        <name>phosphoenolpyruvate</name>
        <dbReference type="ChEBI" id="CHEBI:58702"/>
    </ligand>
</feature>
<dbReference type="NCBIfam" id="TIGR01356">
    <property type="entry name" value="aroA"/>
    <property type="match status" value="1"/>
</dbReference>
<keyword evidence="5 9" id="KW-0028">Amino-acid biosynthesis</keyword>
<dbReference type="GO" id="GO:0009073">
    <property type="term" value="P:aromatic amino acid family biosynthetic process"/>
    <property type="evidence" value="ECO:0007669"/>
    <property type="project" value="UniProtKB-KW"/>
</dbReference>
<evidence type="ECO:0000256" key="4">
    <source>
        <dbReference type="ARBA" id="ARBA00022490"/>
    </source>
</evidence>
<comment type="function">
    <text evidence="1 9">Catalyzes the transfer of the enolpyruvyl moiety of phosphoenolpyruvate (PEP) to the 5-hydroxyl of shikimate-3-phosphate (S3P) to produce enolpyruvyl shikimate-3-phosphate and inorganic phosphate.</text>
</comment>
<feature type="binding site" evidence="9">
    <location>
        <position position="170"/>
    </location>
    <ligand>
        <name>3-phosphoshikimate</name>
        <dbReference type="ChEBI" id="CHEBI:145989"/>
    </ligand>
</feature>
<dbReference type="InterPro" id="IPR023193">
    <property type="entry name" value="EPSP_synthase_CS"/>
</dbReference>
<feature type="binding site" evidence="9">
    <location>
        <position position="170"/>
    </location>
    <ligand>
        <name>phosphoenolpyruvate</name>
        <dbReference type="ChEBI" id="CHEBI:58702"/>
    </ligand>
</feature>
<dbReference type="Gene3D" id="3.65.10.10">
    <property type="entry name" value="Enolpyruvate transferase domain"/>
    <property type="match status" value="2"/>
</dbReference>
<dbReference type="GO" id="GO:0005737">
    <property type="term" value="C:cytoplasm"/>
    <property type="evidence" value="ECO:0007669"/>
    <property type="project" value="UniProtKB-SubCell"/>
</dbReference>
<evidence type="ECO:0000259" key="10">
    <source>
        <dbReference type="Pfam" id="PF00275"/>
    </source>
</evidence>
<feature type="binding site" evidence="9">
    <location>
        <position position="346"/>
    </location>
    <ligand>
        <name>phosphoenolpyruvate</name>
        <dbReference type="ChEBI" id="CHEBI:58702"/>
    </ligand>
</feature>
<evidence type="ECO:0000256" key="3">
    <source>
        <dbReference type="ARBA" id="ARBA00009948"/>
    </source>
</evidence>
<dbReference type="AlphaFoldDB" id="A0A417YVC0"/>
<evidence type="ECO:0000256" key="5">
    <source>
        <dbReference type="ARBA" id="ARBA00022605"/>
    </source>
</evidence>
<comment type="subunit">
    <text evidence="9">Monomer.</text>
</comment>